<dbReference type="EnsemblMetazoa" id="ASIC017268-RA">
    <property type="protein sequence ID" value="ASIC017268-PA"/>
    <property type="gene ID" value="ASIC017268"/>
</dbReference>
<proteinExistence type="predicted"/>
<reference evidence="2" key="2">
    <citation type="submission" date="2020-05" db="UniProtKB">
        <authorList>
            <consortium name="EnsemblMetazoa"/>
        </authorList>
    </citation>
    <scope>IDENTIFICATION</scope>
</reference>
<evidence type="ECO:0000313" key="1">
    <source>
        <dbReference type="EMBL" id="KFB49115.1"/>
    </source>
</evidence>
<name>A0A084WFX1_ANOSI</name>
<keyword evidence="3" id="KW-1185">Reference proteome</keyword>
<dbReference type="OMA" id="YCHRLLM"/>
<sequence>MTGFSYRLNEEDLVLLDENINALLEGNIFRAHSECKKFVRDEIFISNLHDFLQNLIVRPWQEILAGNEWLNKTVRLLAAFCTSDRDECIMVGAYLASIMLRNLCKLQNNSKLILQRPSLFRNAEEQVQLKKICRTGDQICLVLLESMRPGFAFVEILVPLTDHVCEMLASYSILLIKEYKQLELLDEILSLKSKKTTLTVLKYLKSHFIDTITSPITRDVARYILSRESVLICTMGSLKSVESVVLQLLYHACRVTASTLSDQASKRIALSMFSPDEATMNAAIDLFQARFVENAQARNVEDNIIMSVVEVYGQYEHPLAALQTLIERIWQKRFFQQFDDLFLLLKEVMQLEDSHRFGAKTIAYMITYCHQLLMADIKAGITPPQNAAVPVDWSTIRMRLDSFVSFYPECLTVVLEDQDVFKMLLNCLNPEDKELYSVAGVNCEQYYINVLYNTLSPVATKATEYTTLLATLSAIYRFDTIVHVSEDIWGELTKRFYTVFFHTRSRLRGYNVGIDKKLMEDYAASITQLCVLLEINNSSYDVFTLAEYLAKDFRLLKKMHLSKNENAIFYRLYKNTLFAQVASLLQNYDHQLCENGSSQFGSQVKAFIIELCAQLDANGGDVAFDVSKHIVGTVCDMLLLTEPFGQNPVLKEMLPTEFTVEQELLEKLAKYTEQTVFNGTSGK</sequence>
<dbReference type="EMBL" id="ATLV01023407">
    <property type="status" value="NOT_ANNOTATED_CDS"/>
    <property type="molecule type" value="Genomic_DNA"/>
</dbReference>
<reference evidence="1 3" key="1">
    <citation type="journal article" date="2014" name="BMC Genomics">
        <title>Genome sequence of Anopheles sinensis provides insight into genetics basis of mosquito competence for malaria parasites.</title>
        <authorList>
            <person name="Zhou D."/>
            <person name="Zhang D."/>
            <person name="Ding G."/>
            <person name="Shi L."/>
            <person name="Hou Q."/>
            <person name="Ye Y."/>
            <person name="Xu Y."/>
            <person name="Zhou H."/>
            <person name="Xiong C."/>
            <person name="Li S."/>
            <person name="Yu J."/>
            <person name="Hong S."/>
            <person name="Yu X."/>
            <person name="Zou P."/>
            <person name="Chen C."/>
            <person name="Chang X."/>
            <person name="Wang W."/>
            <person name="Lv Y."/>
            <person name="Sun Y."/>
            <person name="Ma L."/>
            <person name="Shen B."/>
            <person name="Zhu C."/>
        </authorList>
    </citation>
    <scope>NUCLEOTIDE SEQUENCE [LARGE SCALE GENOMIC DNA]</scope>
</reference>
<gene>
    <name evidence="1" type="ORF">ZHAS_00017268</name>
</gene>
<dbReference type="AlphaFoldDB" id="A0A084WFX1"/>
<dbReference type="OrthoDB" id="7733766at2759"/>
<dbReference type="Proteomes" id="UP000030765">
    <property type="component" value="Unassembled WGS sequence"/>
</dbReference>
<protein>
    <submittedName>
        <fullName evidence="1 2">Uncharacterized protein</fullName>
    </submittedName>
</protein>
<organism evidence="1">
    <name type="scientific">Anopheles sinensis</name>
    <name type="common">Mosquito</name>
    <dbReference type="NCBI Taxonomy" id="74873"/>
    <lineage>
        <taxon>Eukaryota</taxon>
        <taxon>Metazoa</taxon>
        <taxon>Ecdysozoa</taxon>
        <taxon>Arthropoda</taxon>
        <taxon>Hexapoda</taxon>
        <taxon>Insecta</taxon>
        <taxon>Pterygota</taxon>
        <taxon>Neoptera</taxon>
        <taxon>Endopterygota</taxon>
        <taxon>Diptera</taxon>
        <taxon>Nematocera</taxon>
        <taxon>Culicoidea</taxon>
        <taxon>Culicidae</taxon>
        <taxon>Anophelinae</taxon>
        <taxon>Anopheles</taxon>
    </lineage>
</organism>
<dbReference type="VEuPathDB" id="VectorBase:ASIC017268"/>
<accession>A0A084WFX1</accession>
<evidence type="ECO:0000313" key="2">
    <source>
        <dbReference type="EnsemblMetazoa" id="ASIC017268-PA"/>
    </source>
</evidence>
<dbReference type="EMBL" id="KE525343">
    <property type="protein sequence ID" value="KFB49115.1"/>
    <property type="molecule type" value="Genomic_DNA"/>
</dbReference>
<evidence type="ECO:0000313" key="3">
    <source>
        <dbReference type="Proteomes" id="UP000030765"/>
    </source>
</evidence>